<evidence type="ECO:0000256" key="1">
    <source>
        <dbReference type="SAM" id="MobiDB-lite"/>
    </source>
</evidence>
<evidence type="ECO:0008006" key="5">
    <source>
        <dbReference type="Google" id="ProtNLM"/>
    </source>
</evidence>
<name>A0AAW1QH80_9CHLO</name>
<reference evidence="3 4" key="1">
    <citation type="journal article" date="2024" name="Nat. Commun.">
        <title>Phylogenomics reveals the evolutionary origins of lichenization in chlorophyte algae.</title>
        <authorList>
            <person name="Puginier C."/>
            <person name="Libourel C."/>
            <person name="Otte J."/>
            <person name="Skaloud P."/>
            <person name="Haon M."/>
            <person name="Grisel S."/>
            <person name="Petersen M."/>
            <person name="Berrin J.G."/>
            <person name="Delaux P.M."/>
            <person name="Dal Grande F."/>
            <person name="Keller J."/>
        </authorList>
    </citation>
    <scope>NUCLEOTIDE SEQUENCE [LARGE SCALE GENOMIC DNA]</scope>
    <source>
        <strain evidence="3 4">SAG 245.80</strain>
    </source>
</reference>
<dbReference type="AlphaFoldDB" id="A0AAW1QH80"/>
<dbReference type="Proteomes" id="UP001445335">
    <property type="component" value="Unassembled WGS sequence"/>
</dbReference>
<sequence length="302" mass="31155">MVDVIHERCAINGCLVSASFNVEGQPRGVLCSMHKQAGMVNVKHRMCARPGCHTRPAFNFIGEAKGQYCNKHKELGMINVDREEGRIEAAAKRARTENEHNGDAAHGAEPTRLMAHLTYGLVDGAGQPLGAHGQVPHFTAEQLAVLAAAAGYVLPVSDGAAASGAGEAGAGPSSSAAAAAMPPPPPRAPLTLPDPDQMLALAISGTGMAASGAVVAPAGSLGHAMHAHLLKFFHAIKGGAPLMEAQRSAMSRYVSAFSAWGEEARVERYGQLHYVVADALSAGVSVRTAVLAHIEEAAPAAC</sequence>
<keyword evidence="4" id="KW-1185">Reference proteome</keyword>
<reference evidence="3" key="2">
    <citation type="submission" date="2024-04" db="EMBL/GenBank/DDBJ databases">
        <authorList>
            <person name="Dal Grande F."/>
            <person name="Keller J."/>
            <person name="Delaux P.-M."/>
        </authorList>
    </citation>
    <scope>NUCLEOTIDE SEQUENCE</scope>
    <source>
        <strain evidence="3">SAG 245.80</strain>
    </source>
</reference>
<dbReference type="SMART" id="SM01425">
    <property type="entry name" value="EsV_1_7"/>
    <property type="match status" value="2"/>
</dbReference>
<evidence type="ECO:0000313" key="2">
    <source>
        <dbReference type="EMBL" id="KAK9820759.1"/>
    </source>
</evidence>
<dbReference type="Pfam" id="PF19114">
    <property type="entry name" value="EsV_1_7_cys"/>
    <property type="match status" value="2"/>
</dbReference>
<dbReference type="EMBL" id="JALJOU010000114">
    <property type="protein sequence ID" value="KAK9820759.1"/>
    <property type="molecule type" value="Genomic_DNA"/>
</dbReference>
<feature type="compositionally biased region" description="Low complexity" evidence="1">
    <location>
        <begin position="163"/>
        <end position="180"/>
    </location>
</feature>
<feature type="region of interest" description="Disordered" evidence="1">
    <location>
        <begin position="163"/>
        <end position="194"/>
    </location>
</feature>
<accession>A0AAW1QH80</accession>
<organism evidence="3 4">
    <name type="scientific">Elliptochloris bilobata</name>
    <dbReference type="NCBI Taxonomy" id="381761"/>
    <lineage>
        <taxon>Eukaryota</taxon>
        <taxon>Viridiplantae</taxon>
        <taxon>Chlorophyta</taxon>
        <taxon>core chlorophytes</taxon>
        <taxon>Trebouxiophyceae</taxon>
        <taxon>Trebouxiophyceae incertae sedis</taxon>
        <taxon>Elliptochloris clade</taxon>
        <taxon>Elliptochloris</taxon>
    </lineage>
</organism>
<dbReference type="EMBL" id="JALJOU010000114">
    <property type="protein sequence ID" value="KAK9820766.1"/>
    <property type="molecule type" value="Genomic_DNA"/>
</dbReference>
<evidence type="ECO:0000313" key="3">
    <source>
        <dbReference type="EMBL" id="KAK9820766.1"/>
    </source>
</evidence>
<protein>
    <recommendedName>
        <fullName evidence="5">EsV-1-7</fullName>
    </recommendedName>
</protein>
<gene>
    <name evidence="2" type="ORF">WJX81_003312</name>
    <name evidence="3" type="ORF">WJX81_008444</name>
</gene>
<evidence type="ECO:0000313" key="4">
    <source>
        <dbReference type="Proteomes" id="UP001445335"/>
    </source>
</evidence>
<comment type="caution">
    <text evidence="3">The sequence shown here is derived from an EMBL/GenBank/DDBJ whole genome shotgun (WGS) entry which is preliminary data.</text>
</comment>
<dbReference type="InterPro" id="IPR043822">
    <property type="entry name" value="EsV_1_7_cys"/>
</dbReference>
<proteinExistence type="predicted"/>
<dbReference type="Gene3D" id="6.10.140.110">
    <property type="match status" value="1"/>
</dbReference>